<evidence type="ECO:0000313" key="3">
    <source>
        <dbReference type="EMBL" id="PWY66921.1"/>
    </source>
</evidence>
<dbReference type="RefSeq" id="XP_025385229.1">
    <property type="nucleotide sequence ID" value="XM_025533449.1"/>
</dbReference>
<organism evidence="3 4">
    <name type="scientific">Aspergillus eucalypticola (strain CBS 122712 / IBT 29274)</name>
    <dbReference type="NCBI Taxonomy" id="1448314"/>
    <lineage>
        <taxon>Eukaryota</taxon>
        <taxon>Fungi</taxon>
        <taxon>Dikarya</taxon>
        <taxon>Ascomycota</taxon>
        <taxon>Pezizomycotina</taxon>
        <taxon>Eurotiomycetes</taxon>
        <taxon>Eurotiomycetidae</taxon>
        <taxon>Eurotiales</taxon>
        <taxon>Aspergillaceae</taxon>
        <taxon>Aspergillus</taxon>
        <taxon>Aspergillus subgen. Circumdati</taxon>
    </lineage>
</organism>
<gene>
    <name evidence="3" type="ORF">BO83DRAFT_401235</name>
</gene>
<accession>A0A317V0M1</accession>
<dbReference type="OrthoDB" id="4420647at2759"/>
<protein>
    <submittedName>
        <fullName evidence="3">Uncharacterized protein</fullName>
    </submittedName>
</protein>
<proteinExistence type="predicted"/>
<keyword evidence="4" id="KW-1185">Reference proteome</keyword>
<evidence type="ECO:0000256" key="2">
    <source>
        <dbReference type="SAM" id="MobiDB-lite"/>
    </source>
</evidence>
<feature type="region of interest" description="Disordered" evidence="2">
    <location>
        <begin position="92"/>
        <end position="131"/>
    </location>
</feature>
<feature type="coiled-coil region" evidence="1">
    <location>
        <begin position="39"/>
        <end position="73"/>
    </location>
</feature>
<sequence>MPPILFANSGSYFLQRSYKKRHETDQTDRPRAPIENMTMADAGRELQRLTRNIMLAKRNIKRWESEHEELIARFYNAKGKIIVPPGVDEKTNVTAYHGESSGEGSKFEGGTNKPEQTPPISESGEVPREGKMDVDEDVQCEKANVVVGNADGRLQEVATTATAGCDDQLLPDSGDVGCLDDLMDLSDELKGEEDCLGSALGSLKIHV</sequence>
<dbReference type="EMBL" id="MSFU01000023">
    <property type="protein sequence ID" value="PWY66921.1"/>
    <property type="molecule type" value="Genomic_DNA"/>
</dbReference>
<keyword evidence="1" id="KW-0175">Coiled coil</keyword>
<comment type="caution">
    <text evidence="3">The sequence shown here is derived from an EMBL/GenBank/DDBJ whole genome shotgun (WGS) entry which is preliminary data.</text>
</comment>
<feature type="compositionally biased region" description="Low complexity" evidence="2">
    <location>
        <begin position="98"/>
        <end position="110"/>
    </location>
</feature>
<dbReference type="GeneID" id="37055411"/>
<reference evidence="3" key="1">
    <citation type="submission" date="2016-12" db="EMBL/GenBank/DDBJ databases">
        <title>The genomes of Aspergillus section Nigri reveals drivers in fungal speciation.</title>
        <authorList>
            <consortium name="DOE Joint Genome Institute"/>
            <person name="Vesth T.C."/>
            <person name="Nybo J."/>
            <person name="Theobald S."/>
            <person name="Brandl J."/>
            <person name="Frisvad J.C."/>
            <person name="Nielsen K.F."/>
            <person name="Lyhne E.K."/>
            <person name="Kogle M.E."/>
            <person name="Kuo A."/>
            <person name="Riley R."/>
            <person name="Clum A."/>
            <person name="Nolan M."/>
            <person name="Lipzen A."/>
            <person name="Salamov A."/>
            <person name="Henrissat B."/>
            <person name="Wiebenga A."/>
            <person name="De vries R.P."/>
            <person name="Grigoriev I.V."/>
            <person name="Mortensen U.H."/>
            <person name="Andersen M.R."/>
            <person name="Baker S.E."/>
        </authorList>
    </citation>
    <scope>NUCLEOTIDE SEQUENCE</scope>
    <source>
        <strain evidence="3">CBS 122712</strain>
    </source>
</reference>
<dbReference type="AlphaFoldDB" id="A0A317V0M1"/>
<dbReference type="Proteomes" id="UP000246171">
    <property type="component" value="Unassembled WGS sequence"/>
</dbReference>
<name>A0A317V0M1_ASPEC</name>
<evidence type="ECO:0000313" key="4">
    <source>
        <dbReference type="Proteomes" id="UP000246171"/>
    </source>
</evidence>
<dbReference type="VEuPathDB" id="FungiDB:BO83DRAFT_401235"/>
<evidence type="ECO:0000256" key="1">
    <source>
        <dbReference type="SAM" id="Coils"/>
    </source>
</evidence>